<feature type="compositionally biased region" description="Basic and acidic residues" evidence="1">
    <location>
        <begin position="27"/>
        <end position="44"/>
    </location>
</feature>
<evidence type="ECO:0000256" key="1">
    <source>
        <dbReference type="SAM" id="MobiDB-lite"/>
    </source>
</evidence>
<organism evidence="2 3">
    <name type="scientific">Pseudodesulfovibrio portus</name>
    <dbReference type="NCBI Taxonomy" id="231439"/>
    <lineage>
        <taxon>Bacteria</taxon>
        <taxon>Pseudomonadati</taxon>
        <taxon>Thermodesulfobacteriota</taxon>
        <taxon>Desulfovibrionia</taxon>
        <taxon>Desulfovibrionales</taxon>
        <taxon>Desulfovibrionaceae</taxon>
    </lineage>
</organism>
<gene>
    <name evidence="2" type="ORF">JCM14722_20390</name>
</gene>
<feature type="compositionally biased region" description="Basic and acidic residues" evidence="1">
    <location>
        <begin position="7"/>
        <end position="18"/>
    </location>
</feature>
<evidence type="ECO:0008006" key="4">
    <source>
        <dbReference type="Google" id="ProtNLM"/>
    </source>
</evidence>
<reference evidence="2" key="1">
    <citation type="submission" date="2022-08" db="EMBL/GenBank/DDBJ databases">
        <title>Genome Sequence of the sulphate-reducing bacterium, Pseudodesulfovibrio portus JCM14722.</title>
        <authorList>
            <person name="Kondo R."/>
            <person name="Kataoka T."/>
        </authorList>
    </citation>
    <scope>NUCLEOTIDE SEQUENCE</scope>
    <source>
        <strain evidence="2">JCM 14722</strain>
    </source>
</reference>
<evidence type="ECO:0000313" key="3">
    <source>
        <dbReference type="Proteomes" id="UP001061361"/>
    </source>
</evidence>
<name>A0ABM8AT10_9BACT</name>
<proteinExistence type="predicted"/>
<accession>A0ABM8AT10</accession>
<feature type="region of interest" description="Disordered" evidence="1">
    <location>
        <begin position="1"/>
        <end position="71"/>
    </location>
</feature>
<keyword evidence="3" id="KW-1185">Reference proteome</keyword>
<dbReference type="EMBL" id="AP026708">
    <property type="protein sequence ID" value="BDQ34497.1"/>
    <property type="molecule type" value="Genomic_DNA"/>
</dbReference>
<evidence type="ECO:0000313" key="2">
    <source>
        <dbReference type="EMBL" id="BDQ34497.1"/>
    </source>
</evidence>
<dbReference type="Proteomes" id="UP001061361">
    <property type="component" value="Chromosome"/>
</dbReference>
<feature type="compositionally biased region" description="Polar residues" evidence="1">
    <location>
        <begin position="62"/>
        <end position="71"/>
    </location>
</feature>
<dbReference type="RefSeq" id="WP_264981402.1">
    <property type="nucleotide sequence ID" value="NZ_AP026708.1"/>
</dbReference>
<protein>
    <recommendedName>
        <fullName evidence="4">DUF3892 domain-containing protein</fullName>
    </recommendedName>
</protein>
<sequence length="71" mass="8017">MANHIKGNRDGENGRNESYRIPGRSSSIDRDTLVREVEAGKHPDFGTYTRNGETYVRANPDYTESNSVNNE</sequence>